<reference evidence="2" key="2">
    <citation type="submission" date="2007-04" db="EMBL/GenBank/DDBJ databases">
        <title>Complete genome sequence of the nitrogen-fixing bacterium Azorhizobium caulinodans ORS571.</title>
        <authorList>
            <person name="Lee K.B."/>
            <person name="Backer P.D."/>
            <person name="Aono T."/>
            <person name="Liu C.T."/>
            <person name="Suzuki S."/>
            <person name="Suzuki T."/>
            <person name="Kaneko T."/>
            <person name="Yamada M."/>
            <person name="Tabata S."/>
            <person name="Kupfer D.M."/>
            <person name="Najar F.Z."/>
            <person name="Wiley G.B."/>
            <person name="Roe B."/>
            <person name="Binnewies T."/>
            <person name="Ussery D."/>
            <person name="Vereecke D."/>
            <person name="Gevers D."/>
            <person name="Holsters M."/>
            <person name="Oyaizu H."/>
        </authorList>
    </citation>
    <scope>NUCLEOTIDE SEQUENCE [LARGE SCALE GENOMIC DNA]</scope>
    <source>
        <strain evidence="2">ATCC 43989 / DSM 5975 / JCM 20966 / LMG 6465 / NBRC 14845 / NCIMB 13405 / ORS 571</strain>
    </source>
</reference>
<accession>A8HRY5</accession>
<dbReference type="AlphaFoldDB" id="A8HRY5"/>
<proteinExistence type="predicted"/>
<evidence type="ECO:0000313" key="1">
    <source>
        <dbReference type="EMBL" id="BAF90111.1"/>
    </source>
</evidence>
<dbReference type="RefSeq" id="WP_012172633.1">
    <property type="nucleotide sequence ID" value="NC_009937.1"/>
</dbReference>
<dbReference type="STRING" id="438753.AZC_4113"/>
<dbReference type="HOGENOM" id="CLU_632602_0_0_5"/>
<organism evidence="1 2">
    <name type="scientific">Azorhizobium caulinodans (strain ATCC 43989 / DSM 5975 / JCM 20966 / LMG 6465 / NBRC 14845 / NCIMB 13405 / ORS 571)</name>
    <dbReference type="NCBI Taxonomy" id="438753"/>
    <lineage>
        <taxon>Bacteria</taxon>
        <taxon>Pseudomonadati</taxon>
        <taxon>Pseudomonadota</taxon>
        <taxon>Alphaproteobacteria</taxon>
        <taxon>Hyphomicrobiales</taxon>
        <taxon>Xanthobacteraceae</taxon>
        <taxon>Azorhizobium</taxon>
    </lineage>
</organism>
<reference evidence="1 2" key="6">
    <citation type="journal article" date="2011" name="Appl. Environ. Microbiol.">
        <title>Involvement of the azorhizobial chromosome partition gene (parA) in the onset of bacteroid differentiation during Sesbania rostrata stem nodule development.</title>
        <authorList>
            <person name="Liu CT."/>
            <person name="Lee KB."/>
            <person name="Wang YS."/>
            <person name="Peng MH."/>
            <person name="Lee KT."/>
            <person name="Suzuki S."/>
            <person name="Suzuki T."/>
            <person name="Oyaizu H."/>
        </authorList>
    </citation>
    <scope>NUCLEOTIDE SEQUENCE [LARGE SCALE GENOMIC DNA]</scope>
    <source>
        <strain evidence="2">ATCC 43989 / DSM 5975 / JCM 20966 / LMG 6465 / NBRC 14845 / NCIMB 13405 / ORS 571</strain>
    </source>
</reference>
<reference evidence="1 2" key="3">
    <citation type="journal article" date="2008" name="BMC Genomics">
        <title>The genome of the versatile nitrogen fixer Azorhizobium caulinodans ORS571.</title>
        <authorList>
            <person name="Lee KB."/>
            <person name="Backer P.D."/>
            <person name="Aono T."/>
            <person name="Liu CT."/>
            <person name="Suzuki S."/>
            <person name="Suzuki T."/>
            <person name="Kaneko T."/>
            <person name="Yamada M."/>
            <person name="Tabata S."/>
            <person name="Kupfer D.M."/>
            <person name="Najar F.Z."/>
            <person name="Wiley G.B."/>
            <person name="Roe B."/>
            <person name="Binnewies T.T."/>
            <person name="Ussery D.W."/>
            <person name="D'Haeze W."/>
            <person name="Herder J.D."/>
            <person name="Gevers D."/>
            <person name="Vereecke D."/>
            <person name="Holsters M."/>
            <person name="Oyaizu H."/>
        </authorList>
    </citation>
    <scope>NUCLEOTIDE SEQUENCE [LARGE SCALE GENOMIC DNA]</scope>
    <source>
        <strain evidence="2">ATCC 43989 / DSM 5975 / JCM 20966 / LMG 6465 / NBRC 14845 / NCIMB 13405 / ORS 571</strain>
    </source>
</reference>
<evidence type="ECO:0000313" key="2">
    <source>
        <dbReference type="Proteomes" id="UP000000270"/>
    </source>
</evidence>
<protein>
    <submittedName>
        <fullName evidence="1">Uncharacterized protein</fullName>
    </submittedName>
</protein>
<reference evidence="1 2" key="1">
    <citation type="journal article" date="2007" name="Appl. Environ. Microbiol.">
        <title>Rhizobial factors required for stem nodule maturation and maintenance in Sesbania rostrata-Azorhizobium caulinodans ORS571 symbiosis.</title>
        <authorList>
            <person name="Suzuki S."/>
            <person name="Aono T."/>
            <person name="Lee KB."/>
            <person name="Suzuki T."/>
            <person name="Liu CT."/>
            <person name="Miwa H."/>
            <person name="Wakao S."/>
            <person name="Iki T."/>
            <person name="Oyaizu H."/>
        </authorList>
    </citation>
    <scope>NUCLEOTIDE SEQUENCE [LARGE SCALE GENOMIC DNA]</scope>
    <source>
        <strain evidence="2">ATCC 43989 / DSM 5975 / JCM 20966 / LMG 6465 / NBRC 14845 / NCIMB 13405 / ORS 571</strain>
    </source>
</reference>
<sequence>MEFVVGLWSVDTLQSSFTLADVNQRIEWLAKALKALNDRVSREKFPKAQTVRGIFLAPEYFLAHKKKKSGDATQWDAERTISAVQRDSCVQRICKLSKNYPNILIIPGSIAWKKTFERDARDKKTIDRRLRGIGHIEHYINLDNNYHIGGTTARKLDIDGTITYRPSMAAKKEIVRGNSFTENVKGKIFHTEKMIKYYMRNTAYVFHNGNIIYKYHKLGDFFESINTSDTVFIPSQRSPIVSIQVTASQKMTFGFEICLDHNLGTLNAISKDTGAAPLDFHTICSASVENEINNMCMRDGGYMLHASSEQQSTAIYERVGSDKRPVLTIENSYPSGFKLEFKKIFFPANADTFIRNLYRALVAYEIERSIMGSKESLNALNKLMSLITKGEYASARAHLDWYMGNDKATQPTGAGAQIPKDKRFYNLLKEVKV</sequence>
<keyword evidence="2" id="KW-1185">Reference proteome</keyword>
<dbReference type="EMBL" id="AP009384">
    <property type="protein sequence ID" value="BAF90111.1"/>
    <property type="molecule type" value="Genomic_DNA"/>
</dbReference>
<name>A8HRY5_AZOC5</name>
<dbReference type="InterPro" id="IPR036526">
    <property type="entry name" value="C-N_Hydrolase_sf"/>
</dbReference>
<reference evidence="1 2" key="4">
    <citation type="journal article" date="2009" name="Appl. Environ. Microbiol.">
        <title>Comparative genome-wide transcriptional profiling of Azorhizobium caulinodans ORS571 grown under free-living and symbiotic conditions.</title>
        <authorList>
            <person name="Tsukada S."/>
            <person name="Aono T."/>
            <person name="Akiba N."/>
            <person name="Lee KB."/>
            <person name="Liu CT."/>
            <person name="Toyazaki H."/>
            <person name="Oyaizu H."/>
        </authorList>
    </citation>
    <scope>NUCLEOTIDE SEQUENCE [LARGE SCALE GENOMIC DNA]</scope>
    <source>
        <strain evidence="2">ATCC 43989 / DSM 5975 / JCM 20966 / LMG 6465 / NBRC 14845 / NCIMB 13405 / ORS 571</strain>
    </source>
</reference>
<gene>
    <name evidence="1" type="ordered locus">AZC_4113</name>
</gene>
<dbReference type="Proteomes" id="UP000000270">
    <property type="component" value="Chromosome"/>
</dbReference>
<dbReference type="eggNOG" id="ENOG5034BIP">
    <property type="taxonomic scope" value="Bacteria"/>
</dbReference>
<reference evidence="1 2" key="5">
    <citation type="journal article" date="2010" name="Appl. Environ. Microbiol.">
        <title>phrR-like gene praR of Azorhizobium caulinodans ORS571 is essential for symbiosis with Sesbania rostrata and is involved in expression of reb genes.</title>
        <authorList>
            <person name="Akiba N."/>
            <person name="Aono T."/>
            <person name="Toyazaki H."/>
            <person name="Sato S."/>
            <person name="Oyaizu H."/>
        </authorList>
    </citation>
    <scope>NUCLEOTIDE SEQUENCE [LARGE SCALE GENOMIC DNA]</scope>
    <source>
        <strain evidence="2">ATCC 43989 / DSM 5975 / JCM 20966 / LMG 6465 / NBRC 14845 / NCIMB 13405 / ORS 571</strain>
    </source>
</reference>
<dbReference type="KEGG" id="azc:AZC_4113"/>
<dbReference type="Gene3D" id="3.60.110.10">
    <property type="entry name" value="Carbon-nitrogen hydrolase"/>
    <property type="match status" value="1"/>
</dbReference>